<feature type="domain" description="DUF6969" evidence="1">
    <location>
        <begin position="7"/>
        <end position="172"/>
    </location>
</feature>
<protein>
    <recommendedName>
        <fullName evidence="1">DUF6969 domain-containing protein</fullName>
    </recommendedName>
</protein>
<proteinExistence type="predicted"/>
<keyword evidence="3" id="KW-1185">Reference proteome</keyword>
<name>A0ABV2ADC8_9GAMM</name>
<dbReference type="Pfam" id="PF22308">
    <property type="entry name" value="DUF6969"/>
    <property type="match status" value="1"/>
</dbReference>
<dbReference type="InterPro" id="IPR054242">
    <property type="entry name" value="DUF6969"/>
</dbReference>
<sequence length="190" mass="21416">MVMLLHALAARGLRLTALLYGEAPTPWAVYPAAVRTAGSGRYRYFFHVHDRHSRAEVGHFHLFDHGDGRGPGSHLIGLAIDGDGLPVRLFATNPWVTAERPCTAALALRHLGQFAPRGDDETCTLIGRYLGLVLAVFMPQVRSVLEARDQRLRKTPRLAADRRVPVLSARRICLRRQFRDLDRHEEEVWP</sequence>
<dbReference type="Proteomes" id="UP001465331">
    <property type="component" value="Unassembled WGS sequence"/>
</dbReference>
<dbReference type="EMBL" id="JBEPIJ010000025">
    <property type="protein sequence ID" value="MES0875240.1"/>
    <property type="molecule type" value="Genomic_DNA"/>
</dbReference>
<gene>
    <name evidence="2" type="ORF">ABSH63_14655</name>
</gene>
<evidence type="ECO:0000313" key="3">
    <source>
        <dbReference type="Proteomes" id="UP001465331"/>
    </source>
</evidence>
<accession>A0ABV2ADC8</accession>
<reference evidence="2 3" key="1">
    <citation type="submission" date="2024-06" db="EMBL/GenBank/DDBJ databases">
        <authorList>
            <person name="Li Z."/>
            <person name="Jiang Y."/>
        </authorList>
    </citation>
    <scope>NUCLEOTIDE SEQUENCE [LARGE SCALE GENOMIC DNA]</scope>
    <source>
        <strain evidence="2 3">HSW-8</strain>
    </source>
</reference>
<evidence type="ECO:0000313" key="2">
    <source>
        <dbReference type="EMBL" id="MES0875240.1"/>
    </source>
</evidence>
<organism evidence="2 3">
    <name type="scientific">Sinimarinibacterium thermocellulolyticum</name>
    <dbReference type="NCBI Taxonomy" id="3170016"/>
    <lineage>
        <taxon>Bacteria</taxon>
        <taxon>Pseudomonadati</taxon>
        <taxon>Pseudomonadota</taxon>
        <taxon>Gammaproteobacteria</taxon>
        <taxon>Nevskiales</taxon>
        <taxon>Nevskiaceae</taxon>
        <taxon>Sinimarinibacterium</taxon>
    </lineage>
</organism>
<comment type="caution">
    <text evidence="2">The sequence shown here is derived from an EMBL/GenBank/DDBJ whole genome shotgun (WGS) entry which is preliminary data.</text>
</comment>
<evidence type="ECO:0000259" key="1">
    <source>
        <dbReference type="Pfam" id="PF22308"/>
    </source>
</evidence>